<comment type="caution">
    <text evidence="5">The sequence shown here is derived from an EMBL/GenBank/DDBJ whole genome shotgun (WGS) entry which is preliminary data.</text>
</comment>
<dbReference type="SMART" id="SM00736">
    <property type="entry name" value="CADG"/>
    <property type="match status" value="2"/>
</dbReference>
<dbReference type="GO" id="GO:0016020">
    <property type="term" value="C:membrane"/>
    <property type="evidence" value="ECO:0007669"/>
    <property type="project" value="InterPro"/>
</dbReference>
<feature type="region of interest" description="Disordered" evidence="1">
    <location>
        <begin position="545"/>
        <end position="568"/>
    </location>
</feature>
<feature type="region of interest" description="Disordered" evidence="1">
    <location>
        <begin position="856"/>
        <end position="923"/>
    </location>
</feature>
<dbReference type="InterPro" id="IPR006644">
    <property type="entry name" value="Cadg"/>
</dbReference>
<feature type="signal peptide" evidence="3">
    <location>
        <begin position="1"/>
        <end position="22"/>
    </location>
</feature>
<dbReference type="GO" id="GO:0005509">
    <property type="term" value="F:calcium ion binding"/>
    <property type="evidence" value="ECO:0007669"/>
    <property type="project" value="InterPro"/>
</dbReference>
<evidence type="ECO:0000256" key="2">
    <source>
        <dbReference type="SAM" id="Phobius"/>
    </source>
</evidence>
<feature type="compositionally biased region" description="Polar residues" evidence="1">
    <location>
        <begin position="972"/>
        <end position="987"/>
    </location>
</feature>
<evidence type="ECO:0000256" key="1">
    <source>
        <dbReference type="SAM" id="MobiDB-lite"/>
    </source>
</evidence>
<feature type="chain" id="PRO_5019451228" description="Dystroglycan-type cadherin-like domain-containing protein" evidence="3">
    <location>
        <begin position="23"/>
        <end position="1330"/>
    </location>
</feature>
<dbReference type="InterPro" id="IPR015889">
    <property type="entry name" value="Intradiol_dOase_core"/>
</dbReference>
<dbReference type="CDD" id="cd03457">
    <property type="entry name" value="intradiol_dioxygenase_like"/>
    <property type="match status" value="1"/>
</dbReference>
<feature type="compositionally biased region" description="Low complexity" evidence="1">
    <location>
        <begin position="435"/>
        <end position="461"/>
    </location>
</feature>
<keyword evidence="2" id="KW-1133">Transmembrane helix</keyword>
<sequence>MLSVARTLVLLTLSRAAVVVLAAPTVSFPINSQVPPVARISQPFSFVFSSSTFTSSSGSTLSYSLTDPPSWLSIDSDSRTLYGTPQDGDVAAGTVVGVPIVLVATDSTGSTSQNATLVVSRDAGPTVEIPVSDQIQSLGAYSDPASILEYPENPFRFAFAQDTFTDPLTSDLNYYAVTIDNSPLPSWVSFDPGTLEFAGTTPPFYSLVEPPQTFPLKLIASDVKGFSAASVNFSIVVGSHSLTAGEPTITLNAAAGTPMTYDGLIANVKVDGQPAAVGDVPNVSTDNLPPWLAFDQSSWVISGTPPDTAQSTLFSVMMEDNYSDTLNITFKVKVATRDSIFQTAFPTLDLQPGSDLSFDLRPYLLDPSAVDVTADIQPSTSWLQFDASVLTLSGSVPDKAPKSVIEVTFSASPRNARLKRDGTAQTQQLTIQVGSATESTSSSVSSSTPSATTSTPRTSSPPEKKPTRQRSSPVLVAVLVSAIVAVLLIICLLFCFYRRRQKRHSRTPLEGNESCGPKPGSFIHTQGFDPESSVLDLSQQQHEVVRTKSAAEKTKPRKPSNLRLEYTGSPDVMTPPLPVIVYDIASASQSNFSPSKAWLAPLRNFRIPHLKRTSIRASASFFDDDDRHGLGLNFPPPITLGHGSQSSFRNDIEVAIPTVEREDSIQQTPEIAYGTNAIVRDPPPRNPARVNTPNEAGDNINRDISPVDSSEIVNEKSRQPAEDPQSQKHPALRHEKSQKSFASFSSIDTFKDQTRKLAAKATASAKGAASIANSAMVQVPKRKTLRALGKARLHFNESPAAGQGIFETVSPIRGNFDYINIAAGRAYISPRAWPRTDPGAPSIVPVPQIPAEAVALDSENHRRRRSRMSGSSSSHSSHQSLGHSRASHGVNLGTGASRQPSNGGVGGNNNTSNELPTFPTPLRVRNPDAGLGISGYEDIANSSPFRPSRSSNNSWSTVQTGLSGQLDRPVTAKTTQSGTGRSFRSGTWNEPNVVIHEEESPTHYCLIDSVIMKLSSFLAASLLAVSQTAAHDDKLERSEIVRRAGMSKRCEASASQFNKKRHARELARRAWGSGNSTVEITTEAPYFDSLQNNTCVLTPDVTPGPYVWPRSQTLRQDATEDQPGIPFWLDIGVLDMATCEPLEGVLVSFWHCNATGSYSSFTGLSPNTAFPTLLSELNVTDFEIGVTDLHTDDTTFLRAMWPTDNNGMVEMKTIVPGFYTGRSIHIHVQVYTDWTLHDNGTVTSGNLISTGQIYLNETLSQQTMAMEPYVSHTQINRTTNAEDSVFEGDLVGGYNPVLDVIAIDGEIANGLVGYITIGVDTDNLLTDSST</sequence>
<evidence type="ECO:0000313" key="6">
    <source>
        <dbReference type="Proteomes" id="UP000284375"/>
    </source>
</evidence>
<evidence type="ECO:0000259" key="4">
    <source>
        <dbReference type="SMART" id="SM00736"/>
    </source>
</evidence>
<keyword evidence="6" id="KW-1185">Reference proteome</keyword>
<keyword evidence="3" id="KW-0732">Signal</keyword>
<feature type="compositionally biased region" description="Low complexity" evidence="1">
    <location>
        <begin position="941"/>
        <end position="956"/>
    </location>
</feature>
<dbReference type="OrthoDB" id="41532at2759"/>
<proteinExistence type="predicted"/>
<feature type="compositionally biased region" description="Low complexity" evidence="1">
    <location>
        <begin position="868"/>
        <end position="884"/>
    </location>
</feature>
<keyword evidence="2" id="KW-0472">Membrane</keyword>
<dbReference type="SUPFAM" id="SSF49482">
    <property type="entry name" value="Aromatic compound dioxygenase"/>
    <property type="match status" value="1"/>
</dbReference>
<dbReference type="STRING" id="252740.A0A423W5B2"/>
<feature type="domain" description="Dystroglycan-type cadherin-like" evidence="4">
    <location>
        <begin position="25"/>
        <end position="126"/>
    </location>
</feature>
<dbReference type="Proteomes" id="UP000284375">
    <property type="component" value="Unassembled WGS sequence"/>
</dbReference>
<dbReference type="PANTHER" id="PTHR34315:SF4">
    <property type="entry name" value="INTRADIOL RING-CLEAVAGE DIOXYGENASES DOMAIN-CONTAINING PROTEIN"/>
    <property type="match status" value="1"/>
</dbReference>
<feature type="region of interest" description="Disordered" evidence="1">
    <location>
        <begin position="940"/>
        <end position="987"/>
    </location>
</feature>
<dbReference type="SUPFAM" id="SSF49313">
    <property type="entry name" value="Cadherin-like"/>
    <property type="match status" value="3"/>
</dbReference>
<gene>
    <name evidence="5" type="ORF">VSDG_04216</name>
</gene>
<dbReference type="GO" id="GO:0005506">
    <property type="term" value="F:iron ion binding"/>
    <property type="evidence" value="ECO:0007669"/>
    <property type="project" value="InterPro"/>
</dbReference>
<reference evidence="5 6" key="1">
    <citation type="submission" date="2015-09" db="EMBL/GenBank/DDBJ databases">
        <title>Host preference determinants of Valsa canker pathogens revealed by comparative genomics.</title>
        <authorList>
            <person name="Yin Z."/>
            <person name="Huang L."/>
        </authorList>
    </citation>
    <scope>NUCLEOTIDE SEQUENCE [LARGE SCALE GENOMIC DNA]</scope>
    <source>
        <strain evidence="5 6">YSFL</strain>
    </source>
</reference>
<dbReference type="Gene3D" id="2.60.40.10">
    <property type="entry name" value="Immunoglobulins"/>
    <property type="match status" value="3"/>
</dbReference>
<dbReference type="Pfam" id="PF05345">
    <property type="entry name" value="He_PIG"/>
    <property type="match status" value="3"/>
</dbReference>
<feature type="transmembrane region" description="Helical" evidence="2">
    <location>
        <begin position="474"/>
        <end position="497"/>
    </location>
</feature>
<dbReference type="GO" id="GO:0016702">
    <property type="term" value="F:oxidoreductase activity, acting on single donors with incorporation of molecular oxygen, incorporation of two atoms of oxygen"/>
    <property type="evidence" value="ECO:0007669"/>
    <property type="project" value="InterPro"/>
</dbReference>
<dbReference type="EMBL" id="LJZO01000013">
    <property type="protein sequence ID" value="ROV98542.1"/>
    <property type="molecule type" value="Genomic_DNA"/>
</dbReference>
<feature type="compositionally biased region" description="Polar residues" evidence="1">
    <location>
        <begin position="423"/>
        <end position="434"/>
    </location>
</feature>
<dbReference type="InterPro" id="IPR015919">
    <property type="entry name" value="Cadherin-like_sf"/>
</dbReference>
<dbReference type="PANTHER" id="PTHR34315">
    <property type="match status" value="1"/>
</dbReference>
<feature type="region of interest" description="Disordered" evidence="1">
    <location>
        <begin position="661"/>
        <end position="744"/>
    </location>
</feature>
<keyword evidence="2" id="KW-0812">Transmembrane</keyword>
<dbReference type="InterPro" id="IPR013783">
    <property type="entry name" value="Ig-like_fold"/>
</dbReference>
<evidence type="ECO:0000256" key="3">
    <source>
        <dbReference type="SAM" id="SignalP"/>
    </source>
</evidence>
<evidence type="ECO:0000313" key="5">
    <source>
        <dbReference type="EMBL" id="ROV98542.1"/>
    </source>
</evidence>
<dbReference type="Gene3D" id="2.60.130.10">
    <property type="entry name" value="Aromatic compound dioxygenase"/>
    <property type="match status" value="1"/>
</dbReference>
<accession>A0A423W5B2</accession>
<feature type="compositionally biased region" description="Basic and acidic residues" evidence="1">
    <location>
        <begin position="545"/>
        <end position="554"/>
    </location>
</feature>
<feature type="region of interest" description="Disordered" evidence="1">
    <location>
        <begin position="417"/>
        <end position="471"/>
    </location>
</feature>
<organism evidence="5 6">
    <name type="scientific">Cytospora chrysosperma</name>
    <name type="common">Cytospora canker fungus</name>
    <name type="synonym">Sphaeria chrysosperma</name>
    <dbReference type="NCBI Taxonomy" id="252740"/>
    <lineage>
        <taxon>Eukaryota</taxon>
        <taxon>Fungi</taxon>
        <taxon>Dikarya</taxon>
        <taxon>Ascomycota</taxon>
        <taxon>Pezizomycotina</taxon>
        <taxon>Sordariomycetes</taxon>
        <taxon>Sordariomycetidae</taxon>
        <taxon>Diaporthales</taxon>
        <taxon>Cytosporaceae</taxon>
        <taxon>Cytospora</taxon>
    </lineage>
</organism>
<name>A0A423W5B2_CYTCH</name>
<protein>
    <recommendedName>
        <fullName evidence="4">Dystroglycan-type cadherin-like domain-containing protein</fullName>
    </recommendedName>
</protein>
<feature type="domain" description="Dystroglycan-type cadherin-like" evidence="4">
    <location>
        <begin position="141"/>
        <end position="244"/>
    </location>
</feature>